<dbReference type="EMBL" id="AMQN01002052">
    <property type="status" value="NOT_ANNOTATED_CDS"/>
    <property type="molecule type" value="Genomic_DNA"/>
</dbReference>
<evidence type="ECO:0000256" key="8">
    <source>
        <dbReference type="HAMAP-Rule" id="MF_03045"/>
    </source>
</evidence>
<organism evidence="11">
    <name type="scientific">Capitella teleta</name>
    <name type="common">Polychaete worm</name>
    <dbReference type="NCBI Taxonomy" id="283909"/>
    <lineage>
        <taxon>Eukaryota</taxon>
        <taxon>Metazoa</taxon>
        <taxon>Spiralia</taxon>
        <taxon>Lophotrochozoa</taxon>
        <taxon>Annelida</taxon>
        <taxon>Polychaeta</taxon>
        <taxon>Sedentaria</taxon>
        <taxon>Scolecida</taxon>
        <taxon>Capitellidae</taxon>
        <taxon>Capitella</taxon>
    </lineage>
</organism>
<dbReference type="InterPro" id="IPR028591">
    <property type="entry name" value="DIS3L2"/>
</dbReference>
<dbReference type="PANTHER" id="PTHR23355:SF9">
    <property type="entry name" value="DIS3-LIKE EXONUCLEASE 2"/>
    <property type="match status" value="1"/>
</dbReference>
<keyword evidence="5 8" id="KW-0269">Exonuclease</keyword>
<dbReference type="OrthoDB" id="372421at2759"/>
<keyword evidence="7 8" id="KW-0694">RNA-binding</keyword>
<dbReference type="Pfam" id="PF17216">
    <property type="entry name" value="Rrp44_CSD1"/>
    <property type="match status" value="1"/>
</dbReference>
<evidence type="ECO:0000313" key="11">
    <source>
        <dbReference type="EMBL" id="ELT98463.1"/>
    </source>
</evidence>
<dbReference type="InterPro" id="IPR041505">
    <property type="entry name" value="Dis3_CSD2"/>
</dbReference>
<keyword evidence="8" id="KW-0464">Manganese</keyword>
<dbReference type="Proteomes" id="UP000014760">
    <property type="component" value="Unassembled WGS sequence"/>
</dbReference>
<protein>
    <recommendedName>
        <fullName evidence="8">DIS3-like exonuclease 2</fullName>
        <ecNumber evidence="8">3.1.13.-</ecNumber>
    </recommendedName>
</protein>
<keyword evidence="4 8" id="KW-0378">Hydrolase</keyword>
<dbReference type="InterPro" id="IPR001900">
    <property type="entry name" value="RNase_II/R"/>
</dbReference>
<dbReference type="GO" id="GO:0000956">
    <property type="term" value="P:nuclear-transcribed mRNA catabolic process"/>
    <property type="evidence" value="ECO:0007669"/>
    <property type="project" value="UniProtKB-UniRule"/>
</dbReference>
<evidence type="ECO:0000256" key="3">
    <source>
        <dbReference type="ARBA" id="ARBA00022723"/>
    </source>
</evidence>
<dbReference type="FunFam" id="2.40.50.700:FF:000003">
    <property type="entry name" value="DIS3-like exonuclease 2"/>
    <property type="match status" value="1"/>
</dbReference>
<comment type="cofactor">
    <cofactor evidence="8">
        <name>Mg(2+)</name>
        <dbReference type="ChEBI" id="CHEBI:18420"/>
    </cofactor>
    <cofactor evidence="8">
        <name>Mn(2+)</name>
        <dbReference type="ChEBI" id="CHEBI:29035"/>
    </cofactor>
</comment>
<dbReference type="EC" id="3.1.13.-" evidence="8"/>
<feature type="compositionally biased region" description="Polar residues" evidence="9">
    <location>
        <begin position="58"/>
        <end position="74"/>
    </location>
</feature>
<keyword evidence="6 8" id="KW-0460">Magnesium</keyword>
<dbReference type="InterPro" id="IPR033771">
    <property type="entry name" value="Rrp44_CSD1"/>
</dbReference>
<dbReference type="EnsemblMetazoa" id="CapteT225282">
    <property type="protein sequence ID" value="CapteP225282"/>
    <property type="gene ID" value="CapteG225282"/>
</dbReference>
<evidence type="ECO:0000256" key="2">
    <source>
        <dbReference type="ARBA" id="ARBA00022722"/>
    </source>
</evidence>
<dbReference type="PANTHER" id="PTHR23355">
    <property type="entry name" value="RIBONUCLEASE"/>
    <property type="match status" value="1"/>
</dbReference>
<feature type="binding site" evidence="8">
    <location>
        <position position="470"/>
    </location>
    <ligand>
        <name>Mg(2+)</name>
        <dbReference type="ChEBI" id="CHEBI:18420"/>
    </ligand>
</feature>
<dbReference type="HOGENOM" id="CLU_002333_5_2_1"/>
<dbReference type="SMART" id="SM00955">
    <property type="entry name" value="RNB"/>
    <property type="match status" value="1"/>
</dbReference>
<feature type="region of interest" description="Disordered" evidence="9">
    <location>
        <begin position="17"/>
        <end position="126"/>
    </location>
</feature>
<dbReference type="GO" id="GO:0010587">
    <property type="term" value="P:miRNA catabolic process"/>
    <property type="evidence" value="ECO:0007669"/>
    <property type="project" value="TreeGrafter"/>
</dbReference>
<dbReference type="SUPFAM" id="SSF50249">
    <property type="entry name" value="Nucleic acid-binding proteins"/>
    <property type="match status" value="2"/>
</dbReference>
<sequence length="946" mass="106205">MSSSNAAELPAQIEQLTLNAKGASAPPVDAAAADTKKKRRTPRKKSQQSKGNGVPTPEASQRQDASNESRPQSRTKQRSSDQRYVSQSGEGKHTEQQPDDRKQSAKGKRGGKGKQQYNSPNAQGDDRLVITSGTSLLNLSAIVTDLIANPLRRGNQEPIIRIVQTMPENFEDYWSKELIQQGLKRGTLIEGSMRINPKNYEQAYVPHPDGHSDVFICGVQHRNRAFNTDVVVVEVFPVAAWKVMIDELMPASGAAESAKSPAKQVKNKSCNYVSVEDIAASDLYPEDLKQEVRQLLASDSHPAQLATLNSVLRTGKVVYISLMKHSRASAGFLKPFQDKNPSVALFCPTDHRIPRIKIPIESCPADFRQRPDIYAKTLFIASITNWEPRSTYAMGQLQRSLGEAGMIEPETEAMLTQYSVDETEFSADVINCLPQNLPWSIPVEEYSNRKDLRNECVFTIDPATARDLDDALHCCHLGDGIYEIGVHIADVSYFVSEGTALDQVASDRATSVYLVQKLSKVVPMLPRLLCEKLCSLNPDEDRLTFSVIWRITEEGEILDQWFGRSIIRSCVKLSYDHAQGFIENPEQNWEAEQLPPVSEGFCVEQIKERVLNLNKVAVNLRKQRFDAGALRLDKVKLQFSLDKESGLPNGFSVYQQKDSNRLVEEFMLLANMSVAHKIHENFPDQSVLRRHPPPQLRMLDELSSICKSLGIPIDTTSSLTMQQSIAAQAENSEQEAKSRMLVLTSMCARPMQLALYFCSGTVEDEDLYQHYALNVPFYTHFTSPIRRYPDIMVHRQLAASLGYSAPSATDKRTFQVQCNHCNDKRTAAKMVSELSADLFFSVFVKECGPFEHKAMVQAVLDRSFDVLILAVGVVKRVYLDKLPLKSFNFRKVNLRPELTLAWQQTEIQDEVVRTITIFSEVSCRLETVPDDPLRWQAVLLHPSIVI</sequence>
<evidence type="ECO:0000256" key="4">
    <source>
        <dbReference type="ARBA" id="ARBA00022801"/>
    </source>
</evidence>
<keyword evidence="13" id="KW-1185">Reference proteome</keyword>
<dbReference type="GO" id="GO:0000932">
    <property type="term" value="C:P-body"/>
    <property type="evidence" value="ECO:0007669"/>
    <property type="project" value="UniProtKB-SubCell"/>
</dbReference>
<feature type="site" description="Important for catalytic activity" evidence="8">
    <location>
        <position position="469"/>
    </location>
</feature>
<name>R7TX22_CAPTE</name>
<evidence type="ECO:0000256" key="5">
    <source>
        <dbReference type="ARBA" id="ARBA00022839"/>
    </source>
</evidence>
<feature type="compositionally biased region" description="Low complexity" evidence="9">
    <location>
        <begin position="20"/>
        <end position="33"/>
    </location>
</feature>
<dbReference type="Pfam" id="PF17877">
    <property type="entry name" value="Dis3l2_C_term"/>
    <property type="match status" value="1"/>
</dbReference>
<dbReference type="InterPro" id="IPR012340">
    <property type="entry name" value="NA-bd_OB-fold"/>
</dbReference>
<evidence type="ECO:0000313" key="12">
    <source>
        <dbReference type="EnsemblMetazoa" id="CapteP225282"/>
    </source>
</evidence>
<feature type="domain" description="RNB" evidence="10">
    <location>
        <begin position="449"/>
        <end position="803"/>
    </location>
</feature>
<dbReference type="GO" id="GO:0046872">
    <property type="term" value="F:metal ion binding"/>
    <property type="evidence" value="ECO:0007669"/>
    <property type="project" value="UniProtKB-KW"/>
</dbReference>
<comment type="function">
    <text evidence="8">3'-5'-exoribonuclease that specifically recognizes RNAs polyuridylated at their 3' end and mediates their degradation. Component of an exosome-independent RNA degradation pathway that mediates degradation of cytoplasmic mRNAs that have been deadenylated and subsequently uridylated at their 3'.</text>
</comment>
<keyword evidence="2 8" id="KW-0540">Nuclease</keyword>
<reference evidence="11 13" key="2">
    <citation type="journal article" date="2013" name="Nature">
        <title>Insights into bilaterian evolution from three spiralian genomes.</title>
        <authorList>
            <person name="Simakov O."/>
            <person name="Marletaz F."/>
            <person name="Cho S.J."/>
            <person name="Edsinger-Gonzales E."/>
            <person name="Havlak P."/>
            <person name="Hellsten U."/>
            <person name="Kuo D.H."/>
            <person name="Larsson T."/>
            <person name="Lv J."/>
            <person name="Arendt D."/>
            <person name="Savage R."/>
            <person name="Osoegawa K."/>
            <person name="de Jong P."/>
            <person name="Grimwood J."/>
            <person name="Chapman J.A."/>
            <person name="Shapiro H."/>
            <person name="Aerts A."/>
            <person name="Otillar R.P."/>
            <person name="Terry A.Y."/>
            <person name="Boore J.L."/>
            <person name="Grigoriev I.V."/>
            <person name="Lindberg D.R."/>
            <person name="Seaver E.C."/>
            <person name="Weisblat D.A."/>
            <person name="Putnam N.H."/>
            <person name="Rokhsar D.S."/>
        </authorList>
    </citation>
    <scope>NUCLEOTIDE SEQUENCE</scope>
    <source>
        <strain evidence="11 13">I ESC-2004</strain>
    </source>
</reference>
<dbReference type="EMBL" id="KB307920">
    <property type="protein sequence ID" value="ELT98463.1"/>
    <property type="molecule type" value="Genomic_DNA"/>
</dbReference>
<reference evidence="12" key="3">
    <citation type="submission" date="2015-06" db="UniProtKB">
        <authorList>
            <consortium name="EnsemblMetazoa"/>
        </authorList>
    </citation>
    <scope>IDENTIFICATION</scope>
</reference>
<proteinExistence type="inferred from homology"/>
<evidence type="ECO:0000256" key="1">
    <source>
        <dbReference type="ARBA" id="ARBA00022490"/>
    </source>
</evidence>
<dbReference type="FunCoup" id="R7TX22">
    <property type="interactions" value="1796"/>
</dbReference>
<keyword evidence="3 8" id="KW-0479">Metal-binding</keyword>
<dbReference type="EMBL" id="AMQN01002051">
    <property type="status" value="NOT_ANNOTATED_CDS"/>
    <property type="molecule type" value="Genomic_DNA"/>
</dbReference>
<dbReference type="GO" id="GO:0000175">
    <property type="term" value="F:3'-5'-RNA exonuclease activity"/>
    <property type="evidence" value="ECO:0007669"/>
    <property type="project" value="UniProtKB-UniRule"/>
</dbReference>
<dbReference type="PROSITE" id="PS01175">
    <property type="entry name" value="RIBONUCLEASE_II"/>
    <property type="match status" value="1"/>
</dbReference>
<evidence type="ECO:0000256" key="7">
    <source>
        <dbReference type="ARBA" id="ARBA00022884"/>
    </source>
</evidence>
<dbReference type="GO" id="GO:1990074">
    <property type="term" value="P:polyuridylation-dependent mRNA catabolic process"/>
    <property type="evidence" value="ECO:0007669"/>
    <property type="project" value="UniProtKB-UniRule"/>
</dbReference>
<dbReference type="Gene3D" id="2.40.50.700">
    <property type="match status" value="1"/>
</dbReference>
<dbReference type="AlphaFoldDB" id="R7TX22"/>
<dbReference type="InterPro" id="IPR041093">
    <property type="entry name" value="Dis3l2-like_C"/>
</dbReference>
<dbReference type="GO" id="GO:0008266">
    <property type="term" value="F:poly(U) RNA binding"/>
    <property type="evidence" value="ECO:0007669"/>
    <property type="project" value="UniProtKB-ARBA"/>
</dbReference>
<feature type="compositionally biased region" description="Basic and acidic residues" evidence="9">
    <location>
        <begin position="90"/>
        <end position="103"/>
    </location>
</feature>
<feature type="binding site" evidence="8">
    <location>
        <position position="461"/>
    </location>
    <ligand>
        <name>Mg(2+)</name>
        <dbReference type="ChEBI" id="CHEBI:18420"/>
    </ligand>
</feature>
<evidence type="ECO:0000313" key="13">
    <source>
        <dbReference type="Proteomes" id="UP000014760"/>
    </source>
</evidence>
<dbReference type="OMA" id="YCKSIAG"/>
<evidence type="ECO:0000259" key="10">
    <source>
        <dbReference type="SMART" id="SM00955"/>
    </source>
</evidence>
<dbReference type="Pfam" id="PF00773">
    <property type="entry name" value="RNB"/>
    <property type="match status" value="1"/>
</dbReference>
<keyword evidence="1 8" id="KW-0963">Cytoplasm</keyword>
<dbReference type="Gene3D" id="2.40.50.690">
    <property type="match status" value="1"/>
</dbReference>
<reference evidence="13" key="1">
    <citation type="submission" date="2012-12" db="EMBL/GenBank/DDBJ databases">
        <authorList>
            <person name="Hellsten U."/>
            <person name="Grimwood J."/>
            <person name="Chapman J.A."/>
            <person name="Shapiro H."/>
            <person name="Aerts A."/>
            <person name="Otillar R.P."/>
            <person name="Terry A.Y."/>
            <person name="Boore J.L."/>
            <person name="Simakov O."/>
            <person name="Marletaz F."/>
            <person name="Cho S.-J."/>
            <person name="Edsinger-Gonzales E."/>
            <person name="Havlak P."/>
            <person name="Kuo D.-H."/>
            <person name="Larsson T."/>
            <person name="Lv J."/>
            <person name="Arendt D."/>
            <person name="Savage R."/>
            <person name="Osoegawa K."/>
            <person name="de Jong P."/>
            <person name="Lindberg D.R."/>
            <person name="Seaver E.C."/>
            <person name="Weisblat D.A."/>
            <person name="Putnam N.H."/>
            <person name="Grigoriev I.V."/>
            <person name="Rokhsar D.S."/>
        </authorList>
    </citation>
    <scope>NUCLEOTIDE SEQUENCE</scope>
    <source>
        <strain evidence="13">I ESC-2004</strain>
    </source>
</reference>
<dbReference type="HAMAP" id="MF_03045">
    <property type="entry name" value="DIS3L2"/>
    <property type="match status" value="1"/>
</dbReference>
<dbReference type="InterPro" id="IPR050180">
    <property type="entry name" value="RNR_Ribonuclease"/>
</dbReference>
<dbReference type="Gene3D" id="2.40.50.140">
    <property type="entry name" value="Nucleic acid-binding proteins"/>
    <property type="match status" value="1"/>
</dbReference>
<gene>
    <name evidence="11" type="ORF">CAPTEDRAFT_225282</name>
</gene>
<comment type="subcellular location">
    <subcellularLocation>
        <location evidence="8">Cytoplasm</location>
    </subcellularLocation>
    <subcellularLocation>
        <location evidence="8">Cytoplasm</location>
        <location evidence="8">P-body</location>
    </subcellularLocation>
</comment>
<dbReference type="STRING" id="283909.R7TX22"/>
<accession>R7TX22</accession>
<dbReference type="Pfam" id="PF17849">
    <property type="entry name" value="OB_Dis3"/>
    <property type="match status" value="1"/>
</dbReference>
<evidence type="ECO:0000256" key="6">
    <source>
        <dbReference type="ARBA" id="ARBA00022842"/>
    </source>
</evidence>
<dbReference type="InterPro" id="IPR022966">
    <property type="entry name" value="RNase_II/R_CS"/>
</dbReference>
<evidence type="ECO:0000256" key="9">
    <source>
        <dbReference type="SAM" id="MobiDB-lite"/>
    </source>
</evidence>
<feature type="compositionally biased region" description="Basic residues" evidence="9">
    <location>
        <begin position="36"/>
        <end position="47"/>
    </location>
</feature>
<comment type="similarity">
    <text evidence="8">Belongs to the RNR ribonuclease family. DIS3L2 subfamily.</text>
</comment>